<keyword evidence="4 7" id="KW-0808">Transferase</keyword>
<dbReference type="Proteomes" id="UP000460318">
    <property type="component" value="Unassembled WGS sequence"/>
</dbReference>
<dbReference type="EMBL" id="WUBI01000004">
    <property type="protein sequence ID" value="MWV46628.1"/>
    <property type="molecule type" value="Genomic_DNA"/>
</dbReference>
<organism evidence="7 8">
    <name type="scientific">Paenibacillus dendrobii</name>
    <dbReference type="NCBI Taxonomy" id="2691084"/>
    <lineage>
        <taxon>Bacteria</taxon>
        <taxon>Bacillati</taxon>
        <taxon>Bacillota</taxon>
        <taxon>Bacilli</taxon>
        <taxon>Bacillales</taxon>
        <taxon>Paenibacillaceae</taxon>
        <taxon>Paenibacillus</taxon>
    </lineage>
</organism>
<evidence type="ECO:0000256" key="1">
    <source>
        <dbReference type="ARBA" id="ARBA00004776"/>
    </source>
</evidence>
<keyword evidence="8" id="KW-1185">Reference proteome</keyword>
<dbReference type="SUPFAM" id="SSF48452">
    <property type="entry name" value="TPR-like"/>
    <property type="match status" value="1"/>
</dbReference>
<accession>A0A7X3LKI7</accession>
<sequence>MNKYEIGMQGFISICICILMIILITWNGLMVVAISENKGGSNSMLLPKKTSIIILTFNKLEYTKICIESIRKFTPIGTYQLIVVDNLSTDGTRDWLAEQTDIITIFNEENVGFPRGCNQGMELSTGDSILLLNNDVVVTENWLTLLNDCLYSSDDIGAVGPVTNSAYGDQEIAASYSTLDEMWSFANNYNRIEQPDWEQRLKLIGFCMLIKKEVVDKVGLLDEVFTPGMCEDSDFSFRLIKSNYKLMLCRNVFIHHFGSTSFGELPEQRKQLWNRNREKFEEKWGFHTAFHTQSRDELVQLMDEQDRYKKIKVLDIGCACGATLLKVKYRYPNSELFGVERNEYAASIATFIGDVTIADVEDISFEASFFDYIFLGDILHQLKNPGELLIRLKSSLKSNGTILASVPNASHYSIIFSLIKNKTLYGKDDVLGQNTLRLFTLPEVQTLFEQADYKEISYKFVHNETSNLEQRFIQELSSLAGLQDNTHLGALKYVIRAVRGGISLSTLKSRLEQINQGDNLNEAVLEIIGMMAAHSINSSVIISEVNSLDIDRQLVFNILANQFFMNGAYNDIIPLLNASLEINSSHYDTLYNYAYILHSIGADKEALLYLNKIEEKDSESNFLLEKVLTQLTL</sequence>
<feature type="domain" description="Glycosyltransferase 2-like" evidence="6">
    <location>
        <begin position="51"/>
        <end position="218"/>
    </location>
</feature>
<reference evidence="7 8" key="1">
    <citation type="submission" date="2019-12" db="EMBL/GenBank/DDBJ databases">
        <title>Paenibacillus sp. nov., an endophytic bacterium isolated from the stem of Dendrobium.</title>
        <authorList>
            <person name="Zhao R."/>
        </authorList>
    </citation>
    <scope>NUCLEOTIDE SEQUENCE [LARGE SCALE GENOMIC DNA]</scope>
    <source>
        <strain evidence="7 8">HJL G12</strain>
    </source>
</reference>
<dbReference type="Gene3D" id="3.40.50.150">
    <property type="entry name" value="Vaccinia Virus protein VP39"/>
    <property type="match status" value="1"/>
</dbReference>
<keyword evidence="5" id="KW-0812">Transmembrane</keyword>
<dbReference type="InterPro" id="IPR001173">
    <property type="entry name" value="Glyco_trans_2-like"/>
</dbReference>
<name>A0A7X3LKI7_9BACL</name>
<dbReference type="PANTHER" id="PTHR43179">
    <property type="entry name" value="RHAMNOSYLTRANSFERASE WBBL"/>
    <property type="match status" value="1"/>
</dbReference>
<dbReference type="Pfam" id="PF13489">
    <property type="entry name" value="Methyltransf_23"/>
    <property type="match status" value="1"/>
</dbReference>
<dbReference type="PANTHER" id="PTHR43179:SF12">
    <property type="entry name" value="GALACTOFURANOSYLTRANSFERASE GLFT2"/>
    <property type="match status" value="1"/>
</dbReference>
<dbReference type="Gene3D" id="3.90.550.10">
    <property type="entry name" value="Spore Coat Polysaccharide Biosynthesis Protein SpsA, Chain A"/>
    <property type="match status" value="1"/>
</dbReference>
<evidence type="ECO:0000256" key="5">
    <source>
        <dbReference type="SAM" id="Phobius"/>
    </source>
</evidence>
<protein>
    <submittedName>
        <fullName evidence="7">Glycosyltransferase</fullName>
    </submittedName>
</protein>
<comment type="similarity">
    <text evidence="2">Belongs to the glycosyltransferase 2 family.</text>
</comment>
<comment type="caution">
    <text evidence="7">The sequence shown here is derived from an EMBL/GenBank/DDBJ whole genome shotgun (WGS) entry which is preliminary data.</text>
</comment>
<dbReference type="AlphaFoldDB" id="A0A7X3LKI7"/>
<evidence type="ECO:0000256" key="2">
    <source>
        <dbReference type="ARBA" id="ARBA00006739"/>
    </source>
</evidence>
<dbReference type="InterPro" id="IPR011990">
    <property type="entry name" value="TPR-like_helical_dom_sf"/>
</dbReference>
<dbReference type="CDD" id="cd02440">
    <property type="entry name" value="AdoMet_MTases"/>
    <property type="match status" value="1"/>
</dbReference>
<evidence type="ECO:0000313" key="7">
    <source>
        <dbReference type="EMBL" id="MWV46628.1"/>
    </source>
</evidence>
<dbReference type="SUPFAM" id="SSF53335">
    <property type="entry name" value="S-adenosyl-L-methionine-dependent methyltransferases"/>
    <property type="match status" value="1"/>
</dbReference>
<dbReference type="InterPro" id="IPR029063">
    <property type="entry name" value="SAM-dependent_MTases_sf"/>
</dbReference>
<dbReference type="Pfam" id="PF00535">
    <property type="entry name" value="Glycos_transf_2"/>
    <property type="match status" value="1"/>
</dbReference>
<comment type="pathway">
    <text evidence="1">Cell wall biogenesis; cell wall polysaccharide biosynthesis.</text>
</comment>
<proteinExistence type="inferred from homology"/>
<keyword evidence="3" id="KW-0328">Glycosyltransferase</keyword>
<evidence type="ECO:0000256" key="4">
    <source>
        <dbReference type="ARBA" id="ARBA00022679"/>
    </source>
</evidence>
<gene>
    <name evidence="7" type="ORF">GRF59_23755</name>
</gene>
<keyword evidence="5" id="KW-0472">Membrane</keyword>
<evidence type="ECO:0000256" key="3">
    <source>
        <dbReference type="ARBA" id="ARBA00022676"/>
    </source>
</evidence>
<dbReference type="InterPro" id="IPR029044">
    <property type="entry name" value="Nucleotide-diphossugar_trans"/>
</dbReference>
<keyword evidence="5" id="KW-1133">Transmembrane helix</keyword>
<dbReference type="CDD" id="cd04186">
    <property type="entry name" value="GT_2_like_c"/>
    <property type="match status" value="1"/>
</dbReference>
<evidence type="ECO:0000259" key="6">
    <source>
        <dbReference type="Pfam" id="PF00535"/>
    </source>
</evidence>
<feature type="transmembrane region" description="Helical" evidence="5">
    <location>
        <begin position="12"/>
        <end position="34"/>
    </location>
</feature>
<dbReference type="SUPFAM" id="SSF53448">
    <property type="entry name" value="Nucleotide-diphospho-sugar transferases"/>
    <property type="match status" value="1"/>
</dbReference>
<dbReference type="GO" id="GO:0016757">
    <property type="term" value="F:glycosyltransferase activity"/>
    <property type="evidence" value="ECO:0007669"/>
    <property type="project" value="UniProtKB-KW"/>
</dbReference>
<evidence type="ECO:0000313" key="8">
    <source>
        <dbReference type="Proteomes" id="UP000460318"/>
    </source>
</evidence>
<dbReference type="Gene3D" id="1.25.40.10">
    <property type="entry name" value="Tetratricopeptide repeat domain"/>
    <property type="match status" value="1"/>
</dbReference>